<evidence type="ECO:0000313" key="1">
    <source>
        <dbReference type="EMBL" id="ARJ05889.1"/>
    </source>
</evidence>
<dbReference type="Gene3D" id="3.50.50.60">
    <property type="entry name" value="FAD/NAD(P)-binding domain"/>
    <property type="match status" value="2"/>
</dbReference>
<dbReference type="Gene3D" id="3.90.660.50">
    <property type="match status" value="1"/>
</dbReference>
<dbReference type="RefSeq" id="WP_085020027.1">
    <property type="nucleotide sequence ID" value="NZ_BMHD01000001.1"/>
</dbReference>
<dbReference type="InterPro" id="IPR036188">
    <property type="entry name" value="FAD/NAD-bd_sf"/>
</dbReference>
<dbReference type="Proteomes" id="UP000192775">
    <property type="component" value="Chromosome"/>
</dbReference>
<accession>A0A1X9LRV5</accession>
<proteinExistence type="predicted"/>
<dbReference type="SUPFAM" id="SSF51905">
    <property type="entry name" value="FAD/NAD(P)-binding domain"/>
    <property type="match status" value="1"/>
</dbReference>
<evidence type="ECO:0000313" key="2">
    <source>
        <dbReference type="Proteomes" id="UP000192775"/>
    </source>
</evidence>
<dbReference type="EMBL" id="CP020715">
    <property type="protein sequence ID" value="ARJ05889.1"/>
    <property type="molecule type" value="Genomic_DNA"/>
</dbReference>
<dbReference type="PANTHER" id="PTHR10668">
    <property type="entry name" value="PHYTOENE DEHYDROGENASE"/>
    <property type="match status" value="1"/>
</dbReference>
<reference evidence="1 2" key="1">
    <citation type="submission" date="2017-04" db="EMBL/GenBank/DDBJ databases">
        <authorList>
            <person name="Afonso C.L."/>
            <person name="Miller P.J."/>
            <person name="Scott M.A."/>
            <person name="Spackman E."/>
            <person name="Goraichik I."/>
            <person name="Dimitrov K.M."/>
            <person name="Suarez D.L."/>
            <person name="Swayne D.E."/>
        </authorList>
    </citation>
    <scope>NUCLEOTIDE SEQUENCE [LARGE SCALE GENOMIC DNA]</scope>
    <source>
        <strain evidence="2">XA(T)</strain>
    </source>
</reference>
<name>A0A1X9LRV5_9MICO</name>
<organism evidence="1 2">
    <name type="scientific">Cnuibacter physcomitrellae</name>
    <dbReference type="NCBI Taxonomy" id="1619308"/>
    <lineage>
        <taxon>Bacteria</taxon>
        <taxon>Bacillati</taxon>
        <taxon>Actinomycetota</taxon>
        <taxon>Actinomycetes</taxon>
        <taxon>Micrococcales</taxon>
        <taxon>Microbacteriaceae</taxon>
        <taxon>Cnuibacter</taxon>
    </lineage>
</organism>
<dbReference type="AlphaFoldDB" id="A0A1X9LRV5"/>
<protein>
    <submittedName>
        <fullName evidence="1">Dehydrogenase</fullName>
    </submittedName>
</protein>
<dbReference type="PANTHER" id="PTHR10668:SF105">
    <property type="entry name" value="DEHYDROGENASE-RELATED"/>
    <property type="match status" value="1"/>
</dbReference>
<dbReference type="Pfam" id="PF13450">
    <property type="entry name" value="NAD_binding_8"/>
    <property type="match status" value="1"/>
</dbReference>
<keyword evidence="2" id="KW-1185">Reference proteome</keyword>
<sequence length="486" mass="50730">MSTDAVDVVVVGSGPNGLAAAVTMARAGLSVVVYEAGAAAGGGARTAELTLPGHFHDVCSAVHPMAWASPFFREFGLSTRIELVTPELSYAHVFDGGAAAYAWHDIERTADGLGRDADAWARLFTPILRDLAQVLDFTSNPVLRVPSHPIAAAQYGLRALATSIGTAGGFRTQRAAGLLAGVSAHAIAPISSLGARAAGLLLAALAHGPGGWPIPIGGSRTIVDALVADLLAHGGRLVTEHRVDDLRSLPTAHAVLLDVTPRALASIAGDLLPPRYQAMLRRFRYGDAASKVDFVLDGPIPWRDPDLARAGTLHLGGTAAQLQASEKEVAAGRHPEHPYVLLSQPSVFDPSRAPDGHQTVWTYTHVPRGSGRDMTEAVADRIEDAAPGFRDRIIASSAIPAAALQLYNANYVGGDIASGASSFTQLVKRPRLSPDPYRTPLDGVYLCSASTAPGPGVHGMSGWNAARAALRDVFGSEPPSLFPVLS</sequence>
<dbReference type="KEGG" id="cphy:B5808_12125"/>
<dbReference type="STRING" id="1619308.B5808_12125"/>
<dbReference type="PRINTS" id="PR00420">
    <property type="entry name" value="RNGMNOXGNASE"/>
</dbReference>
<gene>
    <name evidence="1" type="ORF">B5808_12125</name>
</gene>